<dbReference type="EMBL" id="FORT01000016">
    <property type="protein sequence ID" value="SFK60808.1"/>
    <property type="molecule type" value="Genomic_DNA"/>
</dbReference>
<feature type="transmembrane region" description="Helical" evidence="1">
    <location>
        <begin position="69"/>
        <end position="89"/>
    </location>
</feature>
<dbReference type="RefSeq" id="WP_092274077.1">
    <property type="nucleotide sequence ID" value="NZ_BJOE01000068.1"/>
</dbReference>
<reference evidence="3" key="1">
    <citation type="submission" date="2016-10" db="EMBL/GenBank/DDBJ databases">
        <authorList>
            <person name="Varghese N."/>
            <person name="Submissions S."/>
        </authorList>
    </citation>
    <scope>NUCLEOTIDE SEQUENCE [LARGE SCALE GENOMIC DNA]</scope>
    <source>
        <strain evidence="3">OK042</strain>
    </source>
</reference>
<accession>A0A1I4AW71</accession>
<feature type="transmembrane region" description="Helical" evidence="1">
    <location>
        <begin position="95"/>
        <end position="114"/>
    </location>
</feature>
<evidence type="ECO:0000313" key="3">
    <source>
        <dbReference type="Proteomes" id="UP000198915"/>
    </source>
</evidence>
<keyword evidence="1" id="KW-0472">Membrane</keyword>
<dbReference type="Pfam" id="PF07098">
    <property type="entry name" value="DUF1360"/>
    <property type="match status" value="1"/>
</dbReference>
<protein>
    <recommendedName>
        <fullName evidence="4">Sporulation protein YjcA</fullName>
    </recommendedName>
</protein>
<dbReference type="AlphaFoldDB" id="A0A1I4AW71"/>
<dbReference type="STRING" id="1884381.SAMN05518846_11645"/>
<proteinExistence type="predicted"/>
<keyword evidence="3" id="KW-1185">Reference proteome</keyword>
<evidence type="ECO:0000256" key="1">
    <source>
        <dbReference type="SAM" id="Phobius"/>
    </source>
</evidence>
<sequence length="115" mass="13032">MFDLSWIDLTILVLASFRLTHLIVFDEITAFLRNPFFTVTYETDASGQLLRQIYFKGGKIRSWIGRLLSCYWCVGIWVALVVVGLYLYVPAAYPLLLLLAIAGAAAVIETKMYMS</sequence>
<keyword evidence="1" id="KW-0812">Transmembrane</keyword>
<name>A0A1I4AW71_9BACL</name>
<evidence type="ECO:0008006" key="4">
    <source>
        <dbReference type="Google" id="ProtNLM"/>
    </source>
</evidence>
<keyword evidence="1" id="KW-1133">Transmembrane helix</keyword>
<dbReference type="Proteomes" id="UP000198915">
    <property type="component" value="Unassembled WGS sequence"/>
</dbReference>
<gene>
    <name evidence="2" type="ORF">SAMN05518846_11645</name>
</gene>
<dbReference type="InterPro" id="IPR010773">
    <property type="entry name" value="Mycophage_PG1_Gp7"/>
</dbReference>
<evidence type="ECO:0000313" key="2">
    <source>
        <dbReference type="EMBL" id="SFK60808.1"/>
    </source>
</evidence>
<organism evidence="2 3">
    <name type="scientific">Brevibacillus centrosporus</name>
    <dbReference type="NCBI Taxonomy" id="54910"/>
    <lineage>
        <taxon>Bacteria</taxon>
        <taxon>Bacillati</taxon>
        <taxon>Bacillota</taxon>
        <taxon>Bacilli</taxon>
        <taxon>Bacillales</taxon>
        <taxon>Paenibacillaceae</taxon>
        <taxon>Brevibacillus</taxon>
    </lineage>
</organism>